<dbReference type="Pfam" id="PF00270">
    <property type="entry name" value="DEAD"/>
    <property type="match status" value="1"/>
</dbReference>
<dbReference type="PANTHER" id="PTHR14025:SF20">
    <property type="entry name" value="FANCONI ANEMIA GROUP M PROTEIN"/>
    <property type="match status" value="1"/>
</dbReference>
<dbReference type="OMA" id="IFYEPVP"/>
<evidence type="ECO:0000256" key="3">
    <source>
        <dbReference type="ARBA" id="ARBA00022806"/>
    </source>
</evidence>
<dbReference type="Proteomes" id="UP000273278">
    <property type="component" value="Chromosome"/>
</dbReference>
<feature type="domain" description="Helicase C-terminal" evidence="6">
    <location>
        <begin position="346"/>
        <end position="503"/>
    </location>
</feature>
<dbReference type="EMBL" id="CP017686">
    <property type="protein sequence ID" value="AYQ55306.1"/>
    <property type="molecule type" value="Genomic_DNA"/>
</dbReference>
<proteinExistence type="predicted"/>
<dbReference type="SMART" id="SM00487">
    <property type="entry name" value="DEXDc"/>
    <property type="match status" value="1"/>
</dbReference>
<evidence type="ECO:0000313" key="8">
    <source>
        <dbReference type="Proteomes" id="UP000273278"/>
    </source>
</evidence>
<keyword evidence="2" id="KW-0378">Hydrolase</keyword>
<dbReference type="RefSeq" id="WP_015505059.1">
    <property type="nucleotide sequence ID" value="NZ_CP017686.1"/>
</dbReference>
<dbReference type="PANTHER" id="PTHR14025">
    <property type="entry name" value="FANCONI ANEMIA GROUP M FANCM FAMILY MEMBER"/>
    <property type="match status" value="1"/>
</dbReference>
<sequence>MDYVDVPGIAPDRLEKRRYQSAIASGCLGENTLVILPTGLGKTAVALLVAARILHKGKKVLMLAPTKPLVDQHSEYFSSMLPETRVGMVNGHMQPKKRKAILEDSDLVVSTPQSVSNDLDNGVYDLSDFGLVIYDEAHRGTGNYDYVNVAGYVPEDAVSMGMTASPGSDLKKIEEVCGNLGLTRIDVRSDDDPDVSPYVHDTYVNRIVVNLPKDLTDISDLLRKMLYKDFGDLSALHLTNPNWPASKKHMLTIQGSLQMRLRNGEKSMTLFRGLSLTSMCIKLLYAIELAETQGMSPLRAFLSKINESGEDPKGPKADRELVKREEYKQIWHIIGSSDVEHPKVSRIMSLVSRVLNSGESSKILVFAQYRETCDILVEKLSHVENAKVTKLIGQANGGLKQKDQIEMLDQFRSGDFNVVVSTSVGEEGLDITSTNAVIFYEPVSSEIRTIQRRGRTGRKNDGEVYVLIAAGTMDEVVESASKKKEALMRQRLETLSRDLQKKRPVDRRQTEIDIY</sequence>
<gene>
    <name evidence="7" type="ORF">BKD89_05775</name>
</gene>
<dbReference type="InterPro" id="IPR041755">
    <property type="entry name" value="Hef_ID"/>
</dbReference>
<evidence type="ECO:0000256" key="2">
    <source>
        <dbReference type="ARBA" id="ARBA00022801"/>
    </source>
</evidence>
<feature type="domain" description="Helicase ATP-binding" evidence="5">
    <location>
        <begin position="23"/>
        <end position="184"/>
    </location>
</feature>
<keyword evidence="1" id="KW-0547">Nucleotide-binding</keyword>
<reference evidence="7 8" key="1">
    <citation type="submission" date="2016-10" db="EMBL/GenBank/DDBJ databases">
        <title>Complete genome of the TMA-utilizing, human hosted archaeon Methanomethylophilus alvus Gen. nov, sp. nov., strain Mx-05, derived from a pure culture.</title>
        <authorList>
            <person name="Brugere J.-F."/>
            <person name="Ben Hania W."/>
            <person name="Chaudhary P.P."/>
            <person name="Gaci N."/>
            <person name="Borrel G."/>
            <person name="Cao Van Tuat L."/>
            <person name="Fardeau M.-L."/>
            <person name="Harris H.M.B."/>
            <person name="O'Toole P.W."/>
            <person name="Ollivier B."/>
        </authorList>
    </citation>
    <scope>NUCLEOTIDE SEQUENCE [LARGE SCALE GENOMIC DNA]</scope>
    <source>
        <strain evidence="7 8">Mx-05</strain>
    </source>
</reference>
<dbReference type="GO" id="GO:0004386">
    <property type="term" value="F:helicase activity"/>
    <property type="evidence" value="ECO:0007669"/>
    <property type="project" value="UniProtKB-KW"/>
</dbReference>
<dbReference type="Gene3D" id="3.40.50.300">
    <property type="entry name" value="P-loop containing nucleotide triphosphate hydrolases"/>
    <property type="match status" value="2"/>
</dbReference>
<dbReference type="AlphaFoldDB" id="A0A3G3IHJ7"/>
<evidence type="ECO:0000259" key="5">
    <source>
        <dbReference type="PROSITE" id="PS51192"/>
    </source>
</evidence>
<keyword evidence="4" id="KW-0067">ATP-binding</keyword>
<dbReference type="PROSITE" id="PS51194">
    <property type="entry name" value="HELICASE_CTER"/>
    <property type="match status" value="1"/>
</dbReference>
<dbReference type="InterPro" id="IPR011545">
    <property type="entry name" value="DEAD/DEAH_box_helicase_dom"/>
</dbReference>
<evidence type="ECO:0000259" key="6">
    <source>
        <dbReference type="PROSITE" id="PS51194"/>
    </source>
</evidence>
<accession>A0A3G3IHJ7</accession>
<dbReference type="GO" id="GO:0003676">
    <property type="term" value="F:nucleic acid binding"/>
    <property type="evidence" value="ECO:0007669"/>
    <property type="project" value="InterPro"/>
</dbReference>
<dbReference type="InterPro" id="IPR027417">
    <property type="entry name" value="P-loop_NTPase"/>
</dbReference>
<dbReference type="GO" id="GO:0140097">
    <property type="term" value="F:catalytic activity, acting on DNA"/>
    <property type="evidence" value="ECO:0007669"/>
    <property type="project" value="UniProtKB-ARBA"/>
</dbReference>
<name>A0A3G3IHJ7_9ARCH</name>
<evidence type="ECO:0000256" key="4">
    <source>
        <dbReference type="ARBA" id="ARBA00022840"/>
    </source>
</evidence>
<dbReference type="Pfam" id="PF00271">
    <property type="entry name" value="Helicase_C"/>
    <property type="match status" value="1"/>
</dbReference>
<evidence type="ECO:0000256" key="1">
    <source>
        <dbReference type="ARBA" id="ARBA00022741"/>
    </source>
</evidence>
<dbReference type="SMART" id="SM00490">
    <property type="entry name" value="HELICc"/>
    <property type="match status" value="1"/>
</dbReference>
<dbReference type="InterPro" id="IPR001650">
    <property type="entry name" value="Helicase_C-like"/>
</dbReference>
<evidence type="ECO:0000313" key="7">
    <source>
        <dbReference type="EMBL" id="AYQ55306.1"/>
    </source>
</evidence>
<organism evidence="7 8">
    <name type="scientific">Methanomethylophilus alvi</name>
    <dbReference type="NCBI Taxonomy" id="1291540"/>
    <lineage>
        <taxon>Archaea</taxon>
        <taxon>Methanobacteriati</taxon>
        <taxon>Thermoplasmatota</taxon>
        <taxon>Thermoplasmata</taxon>
        <taxon>Methanomassiliicoccales</taxon>
        <taxon>Methanomethylophilaceae</taxon>
        <taxon>Methanomethylophilus</taxon>
    </lineage>
</organism>
<dbReference type="SUPFAM" id="SSF52540">
    <property type="entry name" value="P-loop containing nucleoside triphosphate hydrolases"/>
    <property type="match status" value="1"/>
</dbReference>
<dbReference type="GO" id="GO:0016787">
    <property type="term" value="F:hydrolase activity"/>
    <property type="evidence" value="ECO:0007669"/>
    <property type="project" value="UniProtKB-KW"/>
</dbReference>
<dbReference type="Gene3D" id="1.20.1320.20">
    <property type="entry name" value="hef helicase domain"/>
    <property type="match status" value="1"/>
</dbReference>
<dbReference type="InterPro" id="IPR014001">
    <property type="entry name" value="Helicase_ATP-bd"/>
</dbReference>
<keyword evidence="3 7" id="KW-0347">Helicase</keyword>
<protein>
    <submittedName>
        <fullName evidence="7">ATP-dependent RNA helicase</fullName>
    </submittedName>
</protein>
<dbReference type="PROSITE" id="PS51192">
    <property type="entry name" value="HELICASE_ATP_BIND_1"/>
    <property type="match status" value="1"/>
</dbReference>
<dbReference type="Pfam" id="PF21210">
    <property type="entry name" value="RNA_helicase_helical"/>
    <property type="match status" value="1"/>
</dbReference>
<dbReference type="GeneID" id="41321952"/>
<dbReference type="GO" id="GO:0005524">
    <property type="term" value="F:ATP binding"/>
    <property type="evidence" value="ECO:0007669"/>
    <property type="project" value="UniProtKB-KW"/>
</dbReference>